<dbReference type="AlphaFoldDB" id="A0A1M5PQ83"/>
<accession>A0A1M5PQ83</accession>
<dbReference type="RefSeq" id="WP_079602453.1">
    <property type="nucleotide sequence ID" value="NZ_LT670817.1"/>
</dbReference>
<dbReference type="GO" id="GO:0004519">
    <property type="term" value="F:endonuclease activity"/>
    <property type="evidence" value="ECO:0007669"/>
    <property type="project" value="UniProtKB-KW"/>
</dbReference>
<dbReference type="EMBL" id="LT670817">
    <property type="protein sequence ID" value="SHH03826.1"/>
    <property type="molecule type" value="Genomic_DNA"/>
</dbReference>
<keyword evidence="1" id="KW-0540">Nuclease</keyword>
<dbReference type="Proteomes" id="UP000189796">
    <property type="component" value="Chromosome I"/>
</dbReference>
<sequence>MGSILVAGLDPALANFGIARMWLDLETLNLRLDRFRTIVTEKLAGKKKVIRQNSDDLRRSRELHEGMHQELHGCTAVFAEIPSGAQHARAALGFGIAIGVLASCKIPMFEVMPLETKLGSVGSKTAGKPEVIAWAANRYPEASWQRYEADTRGKSPHKKGDLHDDNEHVADAIAIVHAGICLPDFKNLLTFLKATATANTQ</sequence>
<dbReference type="GO" id="GO:0003676">
    <property type="term" value="F:nucleic acid binding"/>
    <property type="evidence" value="ECO:0007669"/>
    <property type="project" value="InterPro"/>
</dbReference>
<proteinExistence type="predicted"/>
<gene>
    <name evidence="1" type="ORF">SAMN05443248_3461</name>
</gene>
<keyword evidence="1" id="KW-0378">Hydrolase</keyword>
<name>A0A1M5PQ83_9BRAD</name>
<dbReference type="OrthoDB" id="8444967at2"/>
<evidence type="ECO:0000313" key="1">
    <source>
        <dbReference type="EMBL" id="SHH03826.1"/>
    </source>
</evidence>
<keyword evidence="1" id="KW-0255">Endonuclease</keyword>
<evidence type="ECO:0000313" key="2">
    <source>
        <dbReference type="Proteomes" id="UP000189796"/>
    </source>
</evidence>
<organism evidence="1 2">
    <name type="scientific">Bradyrhizobium erythrophlei</name>
    <dbReference type="NCBI Taxonomy" id="1437360"/>
    <lineage>
        <taxon>Bacteria</taxon>
        <taxon>Pseudomonadati</taxon>
        <taxon>Pseudomonadota</taxon>
        <taxon>Alphaproteobacteria</taxon>
        <taxon>Hyphomicrobiales</taxon>
        <taxon>Nitrobacteraceae</taxon>
        <taxon>Bradyrhizobium</taxon>
    </lineage>
</organism>
<reference evidence="1 2" key="1">
    <citation type="submission" date="2016-11" db="EMBL/GenBank/DDBJ databases">
        <authorList>
            <person name="Jaros S."/>
            <person name="Januszkiewicz K."/>
            <person name="Wedrychowicz H."/>
        </authorList>
    </citation>
    <scope>NUCLEOTIDE SEQUENCE [LARGE SCALE GENOMIC DNA]</scope>
    <source>
        <strain evidence="1 2">GAS138</strain>
    </source>
</reference>
<protein>
    <submittedName>
        <fullName evidence="1">Holliday junction resolvasome RuvABC endonuclease subunit</fullName>
    </submittedName>
</protein>
<dbReference type="InterPro" id="IPR036397">
    <property type="entry name" value="RNaseH_sf"/>
</dbReference>
<dbReference type="Gene3D" id="3.30.420.10">
    <property type="entry name" value="Ribonuclease H-like superfamily/Ribonuclease H"/>
    <property type="match status" value="1"/>
</dbReference>